<accession>A0AAD2CK10</accession>
<evidence type="ECO:0000313" key="5">
    <source>
        <dbReference type="Proteomes" id="UP001295423"/>
    </source>
</evidence>
<dbReference type="PANTHER" id="PTHR15139">
    <property type="entry name" value="TUBULIN FOLDING COFACTOR C"/>
    <property type="match status" value="1"/>
</dbReference>
<gene>
    <name evidence="4" type="ORF">CYCCA115_LOCUS4341</name>
</gene>
<organism evidence="4 5">
    <name type="scientific">Cylindrotheca closterium</name>
    <dbReference type="NCBI Taxonomy" id="2856"/>
    <lineage>
        <taxon>Eukaryota</taxon>
        <taxon>Sar</taxon>
        <taxon>Stramenopiles</taxon>
        <taxon>Ochrophyta</taxon>
        <taxon>Bacillariophyta</taxon>
        <taxon>Bacillariophyceae</taxon>
        <taxon>Bacillariophycidae</taxon>
        <taxon>Bacillariales</taxon>
        <taxon>Bacillariaceae</taxon>
        <taxon>Cylindrotheca</taxon>
    </lineage>
</organism>
<feature type="domain" description="C-CAP/cofactor C-like" evidence="3">
    <location>
        <begin position="202"/>
        <end position="345"/>
    </location>
</feature>
<dbReference type="InterPro" id="IPR027684">
    <property type="entry name" value="TBCC"/>
</dbReference>
<sequence>MNCTVVELPDGKKSNPNDSTVNSEMEFLASQQARLKTIERSQRSQHADVIHSFWERLRTNLTQWEAKLQGLHKEASSENDNTTNVDGSKEAENTMTGKPQNVNQQLLDLKLELQQLQKHCLGSIVVFQDWEVPVLPVADLRLLHNVFTKHLAQWENSKQEIAPTGKFVFRRYREEVARRNAAHQTVFQSVSGSDAGTNRSKPGSGQTANEGASLQDLSDVSVVIDIDGSVRVGDKILSLQISDAALLVKNLKNCSLTILIKLMTLHIVDSEETEIVVQEQVGSAIHVTGCHSCQLQASGQQLRLHYSVALQCTVNIGAGAILEDCSRIVFVTNLNNMLDVRDFNWLRSGEPSPNYEIQLKALAVKEEAPTTISISTEQGKKSTDDTTERPPPDATMTKSSIEQNAITTATIIPTEEDKDDDDDDDDEL</sequence>
<evidence type="ECO:0000256" key="1">
    <source>
        <dbReference type="ARBA" id="ARBA00008848"/>
    </source>
</evidence>
<feature type="region of interest" description="Disordered" evidence="2">
    <location>
        <begin position="71"/>
        <end position="96"/>
    </location>
</feature>
<dbReference type="EMBL" id="CAKOGP040000435">
    <property type="protein sequence ID" value="CAJ1935004.1"/>
    <property type="molecule type" value="Genomic_DNA"/>
</dbReference>
<dbReference type="InterPro" id="IPR017901">
    <property type="entry name" value="C-CAP_CF_C-like"/>
</dbReference>
<dbReference type="AlphaFoldDB" id="A0AAD2CK10"/>
<dbReference type="Pfam" id="PF07986">
    <property type="entry name" value="TBCC"/>
    <property type="match status" value="1"/>
</dbReference>
<dbReference type="Gene3D" id="2.160.20.70">
    <property type="match status" value="1"/>
</dbReference>
<reference evidence="4" key="1">
    <citation type="submission" date="2023-08" db="EMBL/GenBank/DDBJ databases">
        <authorList>
            <person name="Audoor S."/>
            <person name="Bilcke G."/>
        </authorList>
    </citation>
    <scope>NUCLEOTIDE SEQUENCE</scope>
</reference>
<protein>
    <recommendedName>
        <fullName evidence="3">C-CAP/cofactor C-like domain-containing protein</fullName>
    </recommendedName>
</protein>
<dbReference type="GO" id="GO:0007021">
    <property type="term" value="P:tubulin complex assembly"/>
    <property type="evidence" value="ECO:0007669"/>
    <property type="project" value="TreeGrafter"/>
</dbReference>
<feature type="compositionally biased region" description="Basic and acidic residues" evidence="2">
    <location>
        <begin position="378"/>
        <end position="391"/>
    </location>
</feature>
<dbReference type="InterPro" id="IPR012945">
    <property type="entry name" value="Tubulin-bd_cofactor_C_dom"/>
</dbReference>
<name>A0AAD2CK10_9STRA</name>
<feature type="region of interest" description="Disordered" evidence="2">
    <location>
        <begin position="368"/>
        <end position="428"/>
    </location>
</feature>
<evidence type="ECO:0000259" key="3">
    <source>
        <dbReference type="PROSITE" id="PS51329"/>
    </source>
</evidence>
<evidence type="ECO:0000256" key="2">
    <source>
        <dbReference type="SAM" id="MobiDB-lite"/>
    </source>
</evidence>
<feature type="compositionally biased region" description="Acidic residues" evidence="2">
    <location>
        <begin position="414"/>
        <end position="428"/>
    </location>
</feature>
<feature type="region of interest" description="Disordered" evidence="2">
    <location>
        <begin position="188"/>
        <end position="212"/>
    </location>
</feature>
<comment type="similarity">
    <text evidence="1">Belongs to the TBCC family.</text>
</comment>
<dbReference type="GO" id="GO:0007023">
    <property type="term" value="P:post-chaperonin tubulin folding pathway"/>
    <property type="evidence" value="ECO:0007669"/>
    <property type="project" value="InterPro"/>
</dbReference>
<comment type="caution">
    <text evidence="4">The sequence shown here is derived from an EMBL/GenBank/DDBJ whole genome shotgun (WGS) entry which is preliminary data.</text>
</comment>
<keyword evidence="5" id="KW-1185">Reference proteome</keyword>
<dbReference type="PROSITE" id="PS51329">
    <property type="entry name" value="C_CAP_COFACTOR_C"/>
    <property type="match status" value="1"/>
</dbReference>
<dbReference type="InterPro" id="IPR016098">
    <property type="entry name" value="CAP/MinC_C"/>
</dbReference>
<proteinExistence type="inferred from homology"/>
<dbReference type="Proteomes" id="UP001295423">
    <property type="component" value="Unassembled WGS sequence"/>
</dbReference>
<evidence type="ECO:0000313" key="4">
    <source>
        <dbReference type="EMBL" id="CAJ1935004.1"/>
    </source>
</evidence>
<dbReference type="GO" id="GO:0005737">
    <property type="term" value="C:cytoplasm"/>
    <property type="evidence" value="ECO:0007669"/>
    <property type="project" value="TreeGrafter"/>
</dbReference>
<dbReference type="PANTHER" id="PTHR15139:SF0">
    <property type="entry name" value="TUBULIN-SPECIFIC CHAPERONE C"/>
    <property type="match status" value="1"/>
</dbReference>